<dbReference type="Proteomes" id="UP000219050">
    <property type="component" value="Chromosome"/>
</dbReference>
<dbReference type="InterPro" id="IPR050095">
    <property type="entry name" value="ECF_ABC_transporter_ATP-bd"/>
</dbReference>
<dbReference type="GO" id="GO:0005524">
    <property type="term" value="F:ATP binding"/>
    <property type="evidence" value="ECO:0007669"/>
    <property type="project" value="UniProtKB-KW"/>
</dbReference>
<dbReference type="GO" id="GO:0042626">
    <property type="term" value="F:ATPase-coupled transmembrane transporter activity"/>
    <property type="evidence" value="ECO:0007669"/>
    <property type="project" value="TreeGrafter"/>
</dbReference>
<dbReference type="AlphaFoldDB" id="A0A291LWV2"/>
<evidence type="ECO:0000256" key="1">
    <source>
        <dbReference type="ARBA" id="ARBA00005417"/>
    </source>
</evidence>
<evidence type="ECO:0000256" key="3">
    <source>
        <dbReference type="ARBA" id="ARBA00022741"/>
    </source>
</evidence>
<dbReference type="CDD" id="cd03225">
    <property type="entry name" value="ABC_cobalt_CbiO_domain1"/>
    <property type="match status" value="1"/>
</dbReference>
<evidence type="ECO:0000256" key="4">
    <source>
        <dbReference type="ARBA" id="ARBA00022840"/>
    </source>
</evidence>
<sequence length="250" mass="26730">MTTVAPPTGAAQVPFRLDIAGLNLSLGGRQVLSDVALNVTERRVGIVGRNGSGKSTLARLMAGLIAPDAGRVQINGIDVLKDRRGALRAVGILFQNPDHQIIFPTVEEELSFGLRQLGQSKRAARDGARTMLARFDRLDWAERAVATLSQGQRHLVCLMAVLAMEPSVIVLDEPFSGLDIPTTRALHHHLAGITPALIHITHDPAAIAGYDRVIWIDEGSVRADGPPGSVLGTFTTEMTRIAEEGASCLL</sequence>
<feature type="domain" description="ABC transporter" evidence="5">
    <location>
        <begin position="17"/>
        <end position="243"/>
    </location>
</feature>
<dbReference type="SMART" id="SM00382">
    <property type="entry name" value="AAA"/>
    <property type="match status" value="1"/>
</dbReference>
<keyword evidence="3" id="KW-0547">Nucleotide-binding</keyword>
<evidence type="ECO:0000256" key="2">
    <source>
        <dbReference type="ARBA" id="ARBA00022448"/>
    </source>
</evidence>
<gene>
    <name evidence="6" type="ORF">CBW24_02135</name>
</gene>
<dbReference type="GO" id="GO:0016887">
    <property type="term" value="F:ATP hydrolysis activity"/>
    <property type="evidence" value="ECO:0007669"/>
    <property type="project" value="InterPro"/>
</dbReference>
<evidence type="ECO:0000259" key="5">
    <source>
        <dbReference type="PROSITE" id="PS50893"/>
    </source>
</evidence>
<accession>A0A291LWV2</accession>
<dbReference type="RefSeq" id="WP_097372525.1">
    <property type="nucleotide sequence ID" value="NZ_CP021404.1"/>
</dbReference>
<keyword evidence="4" id="KW-0067">ATP-binding</keyword>
<dbReference type="GO" id="GO:0043190">
    <property type="term" value="C:ATP-binding cassette (ABC) transporter complex"/>
    <property type="evidence" value="ECO:0007669"/>
    <property type="project" value="TreeGrafter"/>
</dbReference>
<dbReference type="OrthoDB" id="9782163at2"/>
<keyword evidence="7" id="KW-1185">Reference proteome</keyword>
<dbReference type="InterPro" id="IPR003439">
    <property type="entry name" value="ABC_transporter-like_ATP-bd"/>
</dbReference>
<dbReference type="InterPro" id="IPR027417">
    <property type="entry name" value="P-loop_NTPase"/>
</dbReference>
<dbReference type="PANTHER" id="PTHR43553">
    <property type="entry name" value="HEAVY METAL TRANSPORTER"/>
    <property type="match status" value="1"/>
</dbReference>
<proteinExistence type="inferred from homology"/>
<dbReference type="PANTHER" id="PTHR43553:SF24">
    <property type="entry name" value="ENERGY-COUPLING FACTOR TRANSPORTER ATP-BINDING PROTEIN ECFA1"/>
    <property type="match status" value="1"/>
</dbReference>
<dbReference type="InterPro" id="IPR015856">
    <property type="entry name" value="ABC_transpr_CbiO/EcfA_su"/>
</dbReference>
<dbReference type="KEGG" id="cmag:CBW24_02135"/>
<comment type="similarity">
    <text evidence="1">Belongs to the ABC transporter superfamily.</text>
</comment>
<evidence type="ECO:0000313" key="7">
    <source>
        <dbReference type="Proteomes" id="UP000219050"/>
    </source>
</evidence>
<dbReference type="SUPFAM" id="SSF52540">
    <property type="entry name" value="P-loop containing nucleoside triphosphate hydrolases"/>
    <property type="match status" value="1"/>
</dbReference>
<keyword evidence="2" id="KW-0813">Transport</keyword>
<dbReference type="Gene3D" id="3.40.50.300">
    <property type="entry name" value="P-loop containing nucleotide triphosphate hydrolases"/>
    <property type="match status" value="1"/>
</dbReference>
<dbReference type="EMBL" id="CP021404">
    <property type="protein sequence ID" value="ATI40915.1"/>
    <property type="molecule type" value="Genomic_DNA"/>
</dbReference>
<evidence type="ECO:0000313" key="6">
    <source>
        <dbReference type="EMBL" id="ATI40915.1"/>
    </source>
</evidence>
<reference evidence="6 7" key="1">
    <citation type="submission" date="2017-05" db="EMBL/GenBank/DDBJ databases">
        <title>Comparative genomic and metabolic analysis of manganese-oxidizing mechanisms in Celeribater manganoxidans DY25T: its adaption to the environment of polymetallic nodule.</title>
        <authorList>
            <person name="Wang X."/>
        </authorList>
    </citation>
    <scope>NUCLEOTIDE SEQUENCE [LARGE SCALE GENOMIC DNA]</scope>
    <source>
        <strain evidence="6 7">DY25</strain>
    </source>
</reference>
<name>A0A291LWV2_9RHOB</name>
<dbReference type="InterPro" id="IPR003593">
    <property type="entry name" value="AAA+_ATPase"/>
</dbReference>
<dbReference type="Pfam" id="PF00005">
    <property type="entry name" value="ABC_tran"/>
    <property type="match status" value="1"/>
</dbReference>
<dbReference type="PROSITE" id="PS50893">
    <property type="entry name" value="ABC_TRANSPORTER_2"/>
    <property type="match status" value="1"/>
</dbReference>
<organism evidence="6 7">
    <name type="scientific">Pacificitalea manganoxidans</name>
    <dbReference type="NCBI Taxonomy" id="1411902"/>
    <lineage>
        <taxon>Bacteria</taxon>
        <taxon>Pseudomonadati</taxon>
        <taxon>Pseudomonadota</taxon>
        <taxon>Alphaproteobacteria</taxon>
        <taxon>Rhodobacterales</taxon>
        <taxon>Paracoccaceae</taxon>
        <taxon>Pacificitalea</taxon>
    </lineage>
</organism>
<protein>
    <submittedName>
        <fullName evidence="6">Cobalt ABC transporter</fullName>
    </submittedName>
</protein>